<evidence type="ECO:0000313" key="7">
    <source>
        <dbReference type="Proteomes" id="UP001379235"/>
    </source>
</evidence>
<evidence type="ECO:0000256" key="2">
    <source>
        <dbReference type="ARBA" id="ARBA00023125"/>
    </source>
</evidence>
<dbReference type="PRINTS" id="PR00038">
    <property type="entry name" value="HTHLUXR"/>
</dbReference>
<evidence type="ECO:0000313" key="6">
    <source>
        <dbReference type="EMBL" id="MEJ6010763.1"/>
    </source>
</evidence>
<feature type="transmembrane region" description="Helical" evidence="4">
    <location>
        <begin position="5"/>
        <end position="22"/>
    </location>
</feature>
<comment type="caution">
    <text evidence="6">The sequence shown here is derived from an EMBL/GenBank/DDBJ whole genome shotgun (WGS) entry which is preliminary data.</text>
</comment>
<keyword evidence="1" id="KW-0805">Transcription regulation</keyword>
<dbReference type="CDD" id="cd06170">
    <property type="entry name" value="LuxR_C_like"/>
    <property type="match status" value="1"/>
</dbReference>
<dbReference type="RefSeq" id="WP_339967564.1">
    <property type="nucleotide sequence ID" value="NZ_JBBHJY010000006.1"/>
</dbReference>
<accession>A0ABU8SBY3</accession>
<dbReference type="Pfam" id="PF00196">
    <property type="entry name" value="GerE"/>
    <property type="match status" value="1"/>
</dbReference>
<keyword evidence="4" id="KW-0472">Membrane</keyword>
<evidence type="ECO:0000256" key="3">
    <source>
        <dbReference type="ARBA" id="ARBA00023163"/>
    </source>
</evidence>
<organism evidence="6 7">
    <name type="scientific">Novosphingobium aquae</name>
    <dbReference type="NCBI Taxonomy" id="3133435"/>
    <lineage>
        <taxon>Bacteria</taxon>
        <taxon>Pseudomonadati</taxon>
        <taxon>Pseudomonadota</taxon>
        <taxon>Alphaproteobacteria</taxon>
        <taxon>Sphingomonadales</taxon>
        <taxon>Sphingomonadaceae</taxon>
        <taxon>Novosphingobium</taxon>
    </lineage>
</organism>
<dbReference type="PANTHER" id="PTHR44688:SF16">
    <property type="entry name" value="DNA-BINDING TRANSCRIPTIONAL ACTIVATOR DEVR_DOSR"/>
    <property type="match status" value="1"/>
</dbReference>
<dbReference type="SUPFAM" id="SSF46894">
    <property type="entry name" value="C-terminal effector domain of the bipartite response regulators"/>
    <property type="match status" value="1"/>
</dbReference>
<reference evidence="6 7" key="1">
    <citation type="submission" date="2024-03" db="EMBL/GenBank/DDBJ databases">
        <authorList>
            <person name="Jo J.-H."/>
        </authorList>
    </citation>
    <scope>NUCLEOTIDE SEQUENCE [LARGE SCALE GENOMIC DNA]</scope>
    <source>
        <strain evidence="6 7">AS3R-12</strain>
    </source>
</reference>
<evidence type="ECO:0000256" key="4">
    <source>
        <dbReference type="SAM" id="Phobius"/>
    </source>
</evidence>
<dbReference type="Gene3D" id="1.10.10.10">
    <property type="entry name" value="Winged helix-like DNA-binding domain superfamily/Winged helix DNA-binding domain"/>
    <property type="match status" value="1"/>
</dbReference>
<keyword evidence="7" id="KW-1185">Reference proteome</keyword>
<dbReference type="PROSITE" id="PS00622">
    <property type="entry name" value="HTH_LUXR_1"/>
    <property type="match status" value="1"/>
</dbReference>
<name>A0ABU8SBY3_9SPHN</name>
<keyword evidence="4" id="KW-1133">Transmembrane helix</keyword>
<gene>
    <name evidence="6" type="ORF">WG900_12640</name>
</gene>
<proteinExistence type="predicted"/>
<dbReference type="InterPro" id="IPR016032">
    <property type="entry name" value="Sig_transdc_resp-reg_C-effctor"/>
</dbReference>
<sequence length="135" mass="14963">MKRIVISYGIALAALALLVEWMDWRHVTQKWSTSLYVLCVALMFAGLGIWLGNRLTPRSSPFARNRQAIASLGISAREVEVLDLLAEGCPNKVIARRLAISPNTVKTHVGRLFEKLEAANRTQAIARARALDILP</sequence>
<evidence type="ECO:0000259" key="5">
    <source>
        <dbReference type="PROSITE" id="PS50043"/>
    </source>
</evidence>
<dbReference type="SMART" id="SM00421">
    <property type="entry name" value="HTH_LUXR"/>
    <property type="match status" value="1"/>
</dbReference>
<dbReference type="PANTHER" id="PTHR44688">
    <property type="entry name" value="DNA-BINDING TRANSCRIPTIONAL ACTIVATOR DEVR_DOSR"/>
    <property type="match status" value="1"/>
</dbReference>
<dbReference type="Proteomes" id="UP001379235">
    <property type="component" value="Unassembled WGS sequence"/>
</dbReference>
<keyword evidence="3" id="KW-0804">Transcription</keyword>
<dbReference type="InterPro" id="IPR036388">
    <property type="entry name" value="WH-like_DNA-bd_sf"/>
</dbReference>
<protein>
    <submittedName>
        <fullName evidence="6">Response regulator transcription factor</fullName>
    </submittedName>
</protein>
<dbReference type="PROSITE" id="PS50043">
    <property type="entry name" value="HTH_LUXR_2"/>
    <property type="match status" value="1"/>
</dbReference>
<feature type="domain" description="HTH luxR-type" evidence="5">
    <location>
        <begin position="65"/>
        <end position="132"/>
    </location>
</feature>
<feature type="transmembrane region" description="Helical" evidence="4">
    <location>
        <begin position="34"/>
        <end position="52"/>
    </location>
</feature>
<keyword evidence="4" id="KW-0812">Transmembrane</keyword>
<dbReference type="InterPro" id="IPR000792">
    <property type="entry name" value="Tscrpt_reg_LuxR_C"/>
</dbReference>
<dbReference type="EMBL" id="JBBHJY010000006">
    <property type="protein sequence ID" value="MEJ6010763.1"/>
    <property type="molecule type" value="Genomic_DNA"/>
</dbReference>
<evidence type="ECO:0000256" key="1">
    <source>
        <dbReference type="ARBA" id="ARBA00023015"/>
    </source>
</evidence>
<keyword evidence="2" id="KW-0238">DNA-binding</keyword>